<dbReference type="EMBL" id="AYYN01000148">
    <property type="protein sequence ID" value="KRM73190.1"/>
    <property type="molecule type" value="Genomic_DNA"/>
</dbReference>
<name>A0A0R2BAI9_9LACO</name>
<evidence type="ECO:0000313" key="1">
    <source>
        <dbReference type="EMBL" id="KRM73190.1"/>
    </source>
</evidence>
<proteinExistence type="predicted"/>
<reference evidence="1 2" key="1">
    <citation type="journal article" date="2015" name="Genome Announc.">
        <title>Expanding the biotechnology potential of lactobacilli through comparative genomics of 213 strains and associated genera.</title>
        <authorList>
            <person name="Sun Z."/>
            <person name="Harris H.M."/>
            <person name="McCann A."/>
            <person name="Guo C."/>
            <person name="Argimon S."/>
            <person name="Zhang W."/>
            <person name="Yang X."/>
            <person name="Jeffery I.B."/>
            <person name="Cooney J.C."/>
            <person name="Kagawa T.F."/>
            <person name="Liu W."/>
            <person name="Song Y."/>
            <person name="Salvetti E."/>
            <person name="Wrobel A."/>
            <person name="Rasinkangas P."/>
            <person name="Parkhill J."/>
            <person name="Rea M.C."/>
            <person name="O'Sullivan O."/>
            <person name="Ritari J."/>
            <person name="Douillard F.P."/>
            <person name="Paul Ross R."/>
            <person name="Yang R."/>
            <person name="Briner A.E."/>
            <person name="Felis G.E."/>
            <person name="de Vos W.M."/>
            <person name="Barrangou R."/>
            <person name="Klaenhammer T.R."/>
            <person name="Caufield P.W."/>
            <person name="Cui Y."/>
            <person name="Zhang H."/>
            <person name="O'Toole P.W."/>
        </authorList>
    </citation>
    <scope>NUCLEOTIDE SEQUENCE [LARGE SCALE GENOMIC DNA]</scope>
    <source>
        <strain evidence="1 2">DSM 20452</strain>
    </source>
</reference>
<sequence>MRKIIVGEIMEKLDTSLAINASMEDGKKIMDAVQAEMDAVACFQIDDGLYEQLTVNTYLKMFAKLSATSTKIWVKLRKNIVYQRLERKK</sequence>
<dbReference type="Proteomes" id="UP000051612">
    <property type="component" value="Unassembled WGS sequence"/>
</dbReference>
<dbReference type="AlphaFoldDB" id="A0A0R2BAI9"/>
<evidence type="ECO:0000313" key="2">
    <source>
        <dbReference type="Proteomes" id="UP000051612"/>
    </source>
</evidence>
<gene>
    <name evidence="1" type="ORF">FC48_GL001080</name>
</gene>
<organism evidence="1 2">
    <name type="scientific">Ligilactobacillus murinus DSM 20452 = NBRC 14221</name>
    <dbReference type="NCBI Taxonomy" id="1423772"/>
    <lineage>
        <taxon>Bacteria</taxon>
        <taxon>Bacillati</taxon>
        <taxon>Bacillota</taxon>
        <taxon>Bacilli</taxon>
        <taxon>Lactobacillales</taxon>
        <taxon>Lactobacillaceae</taxon>
        <taxon>Ligilactobacillus</taxon>
    </lineage>
</organism>
<comment type="caution">
    <text evidence="1">The sequence shown here is derived from an EMBL/GenBank/DDBJ whole genome shotgun (WGS) entry which is preliminary data.</text>
</comment>
<protein>
    <submittedName>
        <fullName evidence="1">Uncharacterized protein</fullName>
    </submittedName>
</protein>
<accession>A0A0R2BAI9</accession>